<accession>A0A8F2W3B9</accession>
<feature type="region of interest" description="Disordered" evidence="1">
    <location>
        <begin position="710"/>
        <end position="731"/>
    </location>
</feature>
<dbReference type="SUPFAM" id="SSF53474">
    <property type="entry name" value="alpha/beta-Hydrolases"/>
    <property type="match status" value="1"/>
</dbReference>
<dbReference type="GO" id="GO:0008374">
    <property type="term" value="F:O-acyltransferase activity"/>
    <property type="evidence" value="ECO:0007669"/>
    <property type="project" value="InterPro"/>
</dbReference>
<dbReference type="EMBL" id="CP076752">
    <property type="protein sequence ID" value="QWW24949.1"/>
    <property type="molecule type" value="Genomic_DNA"/>
</dbReference>
<protein>
    <recommendedName>
        <fullName evidence="4">Phospholipid:diacylglycerol acyltransferase</fullName>
    </recommendedName>
</protein>
<evidence type="ECO:0000313" key="3">
    <source>
        <dbReference type="EMBL" id="QWW24949.1"/>
    </source>
</evidence>
<reference evidence="3" key="1">
    <citation type="submission" date="2021-06" db="EMBL/GenBank/DDBJ databases">
        <title>Candida auris outbreak in lebanese hospital.</title>
        <authorList>
            <person name="Finianos M."/>
        </authorList>
    </citation>
    <scope>NUCLEOTIDE SEQUENCE</scope>
    <source>
        <strain evidence="3">CA7LBN</strain>
    </source>
</reference>
<feature type="region of interest" description="Disordered" evidence="1">
    <location>
        <begin position="26"/>
        <end position="47"/>
    </location>
</feature>
<evidence type="ECO:0008006" key="4">
    <source>
        <dbReference type="Google" id="ProtNLM"/>
    </source>
</evidence>
<keyword evidence="2" id="KW-0472">Membrane</keyword>
<dbReference type="InterPro" id="IPR003386">
    <property type="entry name" value="LACT/PDAT_acylTrfase"/>
</dbReference>
<dbReference type="Gene3D" id="3.40.50.1820">
    <property type="entry name" value="alpha/beta hydrolase"/>
    <property type="match status" value="1"/>
</dbReference>
<dbReference type="InterPro" id="IPR029058">
    <property type="entry name" value="AB_hydrolase_fold"/>
</dbReference>
<evidence type="ECO:0000256" key="2">
    <source>
        <dbReference type="SAM" id="Phobius"/>
    </source>
</evidence>
<dbReference type="GO" id="GO:0006629">
    <property type="term" value="P:lipid metabolic process"/>
    <property type="evidence" value="ECO:0007669"/>
    <property type="project" value="InterPro"/>
</dbReference>
<gene>
    <name evidence="3" type="ORF">CA7LBN_003806</name>
</gene>
<sequence length="875" mass="98957">MAPKRKQAKEKKDTKTIEVPIDYEVNGNLGEKDSQSSTEHSHHARHKIAQSKVKLERKLYQTRRATFVLGALLGLVVAVFITAYNSDNLMSEIDKLVNLDGVNGFFDEWKDVIPVKFDAMNGFLDEWKDSLPSGFFSLLDQGKSDSNELHGSAESFSVGRRMKKQYNMTAKYNVVLVPGVISTGIESWGTSETGDCPSINHFRKRLWGSFYMLRTMILDKTCWLRHISLDPETGLDPPGIKLRAAQGFEAADFFVAGYWIWNKILQNLSVIGYNPNNMLSASYDWRLAYLDLERRDGYFSKLKQQIELAKKMSGQKTYLIGHSMGSQVILYFMKWVEASGEYYGNGGKNWCNEHLAGIIDISGSLLGTPKTIPALISGEMKDTVQLNQLAIYGLEKFFSRKERVDMLRTFGGVPSMLPRGGDFIWGNLTYAPDDPPNELSKQNEDVDLPRKKNESLGTFVRYRAKNLQPNTDGLMTQAMQNLTITSSIDYILSNSPKWFTERVKEHYSFGIAKTKKELQANDKLHSKWSNPLEVALPNAPDMKIFCFYGVGNPTERAYTYTDGDKESGLPLVIDLDSDDPVFLADGDGTVSLLTHYICHEWQKPGSIYNPGGIETKIVEIKHEPDRFDIRGGAKTAEHVDILGSAELNELILRVVSGNEDTINNTYVSDLRNIGDVDHPEEEIQKIRANVVRRGEKRDVALSKARRQKVSRAYNSSENVREKNKLRRKRRDKRISARLKATDWFLDKLTRQAATEKTQLDFPSFIATYLGPSQWPKDGNVPTGDQFNCLIGKIEGGLSSIDVNRLFSAYGAWTNLYIYEQEEAWQRAVEQALRRHLGDTSLWEVSRARELVAQKQEEVLSGGAELVTFEDDETPG</sequence>
<dbReference type="PANTHER" id="PTHR11440">
    <property type="entry name" value="LECITHIN-CHOLESTEROL ACYLTRANSFERASE-RELATED"/>
    <property type="match status" value="1"/>
</dbReference>
<keyword evidence="2" id="KW-0812">Transmembrane</keyword>
<name>A0A8F2W3B9_CANAR</name>
<keyword evidence="2" id="KW-1133">Transmembrane helix</keyword>
<dbReference type="Pfam" id="PF02450">
    <property type="entry name" value="LCAT"/>
    <property type="match status" value="1"/>
</dbReference>
<feature type="transmembrane region" description="Helical" evidence="2">
    <location>
        <begin position="65"/>
        <end position="84"/>
    </location>
</feature>
<dbReference type="Proteomes" id="UP000825438">
    <property type="component" value="Chromosome IV"/>
</dbReference>
<evidence type="ECO:0000256" key="1">
    <source>
        <dbReference type="SAM" id="MobiDB-lite"/>
    </source>
</evidence>
<dbReference type="AlphaFoldDB" id="A0A8F2W3B9"/>
<proteinExistence type="predicted"/>
<organism evidence="3">
    <name type="scientific">Candidozyma auris</name>
    <name type="common">Yeast</name>
    <name type="synonym">Candida auris</name>
    <dbReference type="NCBI Taxonomy" id="498019"/>
    <lineage>
        <taxon>Eukaryota</taxon>
        <taxon>Fungi</taxon>
        <taxon>Dikarya</taxon>
        <taxon>Ascomycota</taxon>
        <taxon>Saccharomycotina</taxon>
        <taxon>Pichiomycetes</taxon>
        <taxon>Metschnikowiaceae</taxon>
        <taxon>Candidozyma</taxon>
    </lineage>
</organism>